<feature type="compositionally biased region" description="Basic residues" evidence="5">
    <location>
        <begin position="79"/>
        <end position="90"/>
    </location>
</feature>
<feature type="region of interest" description="Disordered" evidence="5">
    <location>
        <begin position="77"/>
        <end position="100"/>
    </location>
</feature>
<evidence type="ECO:0000256" key="5">
    <source>
        <dbReference type="SAM" id="MobiDB-lite"/>
    </source>
</evidence>
<proteinExistence type="evidence at transcript level"/>
<dbReference type="PANTHER" id="PTHR13243:SF1">
    <property type="entry name" value="NUCLEOLAR PROTEIN 16"/>
    <property type="match status" value="1"/>
</dbReference>
<evidence type="ECO:0000256" key="3">
    <source>
        <dbReference type="ARBA" id="ARBA00015522"/>
    </source>
</evidence>
<dbReference type="AlphaFoldDB" id="D3PGX0"/>
<dbReference type="OMA" id="IDYVKHM"/>
<keyword evidence="4" id="KW-0539">Nucleus</keyword>
<evidence type="ECO:0000256" key="4">
    <source>
        <dbReference type="ARBA" id="ARBA00023242"/>
    </source>
</evidence>
<dbReference type="Pfam" id="PF09420">
    <property type="entry name" value="Nop16"/>
    <property type="match status" value="1"/>
</dbReference>
<gene>
    <name evidence="6" type="primary">NOP16</name>
</gene>
<protein>
    <recommendedName>
        <fullName evidence="3">Nucleolar protein 16</fullName>
    </recommendedName>
</protein>
<accession>D3PGX0</accession>
<reference evidence="6" key="1">
    <citation type="submission" date="2010-03" db="EMBL/GenBank/DDBJ databases">
        <title>Lepeophtheirus salmonis ESTs and full-length cDNAs.</title>
        <authorList>
            <person name="Yasuike M."/>
            <person name="von Schalburg K."/>
            <person name="Cooper G."/>
            <person name="Leong J."/>
            <person name="Jones S.R.M."/>
            <person name="Koop B.F."/>
        </authorList>
    </citation>
    <scope>NUCLEOTIDE SEQUENCE</scope>
    <source>
        <tissue evidence="6">Whole</tissue>
    </source>
</reference>
<dbReference type="PANTHER" id="PTHR13243">
    <property type="entry name" value="HSPC111 PROTEIN-RELATED"/>
    <property type="match status" value="1"/>
</dbReference>
<dbReference type="InterPro" id="IPR019002">
    <property type="entry name" value="Ribosome_biogenesis_Nop16"/>
</dbReference>
<comment type="similarity">
    <text evidence="2">Belongs to the NOP16 family.</text>
</comment>
<evidence type="ECO:0000313" key="6">
    <source>
        <dbReference type="EMBL" id="ADD24516.1"/>
    </source>
</evidence>
<name>D3PGX0_LEPSM</name>
<dbReference type="GO" id="GO:0005730">
    <property type="term" value="C:nucleolus"/>
    <property type="evidence" value="ECO:0007669"/>
    <property type="project" value="UniProtKB-SubCell"/>
</dbReference>
<dbReference type="GO" id="GO:0042273">
    <property type="term" value="P:ribosomal large subunit biogenesis"/>
    <property type="evidence" value="ECO:0007669"/>
    <property type="project" value="TreeGrafter"/>
</dbReference>
<sequence>MPKLRKTQRRQKYKFDMNRRRVNAKLNKHQKGRLKMHNPTIKEHWDNSIAFTENIDNLGIVMKPNKAFPVISAKDALLKKKPKRSKKSSRGPKGAVTSLQEQMEKEMKECSKSHYRFSEDQLKFITHMLDKHGDDYEAMATDPMNHYQETANKIRRKIQNFIESPTYFAPYAKERGLI</sequence>
<dbReference type="OrthoDB" id="285729at2759"/>
<organism evidence="6">
    <name type="scientific">Lepeophtheirus salmonis</name>
    <name type="common">Salmon louse</name>
    <name type="synonym">Caligus salmonis</name>
    <dbReference type="NCBI Taxonomy" id="72036"/>
    <lineage>
        <taxon>Eukaryota</taxon>
        <taxon>Metazoa</taxon>
        <taxon>Ecdysozoa</taxon>
        <taxon>Arthropoda</taxon>
        <taxon>Crustacea</taxon>
        <taxon>Multicrustacea</taxon>
        <taxon>Hexanauplia</taxon>
        <taxon>Copepoda</taxon>
        <taxon>Siphonostomatoida</taxon>
        <taxon>Caligidae</taxon>
        <taxon>Lepeophtheirus</taxon>
    </lineage>
</organism>
<evidence type="ECO:0000256" key="1">
    <source>
        <dbReference type="ARBA" id="ARBA00004604"/>
    </source>
</evidence>
<comment type="subcellular location">
    <subcellularLocation>
        <location evidence="1">Nucleus</location>
        <location evidence="1">Nucleolus</location>
    </subcellularLocation>
</comment>
<evidence type="ECO:0000256" key="2">
    <source>
        <dbReference type="ARBA" id="ARBA00008479"/>
    </source>
</evidence>
<dbReference type="EMBL" id="BT120876">
    <property type="protein sequence ID" value="ADD24516.1"/>
    <property type="molecule type" value="mRNA"/>
</dbReference>